<protein>
    <recommendedName>
        <fullName evidence="4">UPAR/Ly6 domain-containing protein</fullName>
    </recommendedName>
</protein>
<comment type="subcellular location">
    <subcellularLocation>
        <location evidence="1">Secreted</location>
    </subcellularLocation>
</comment>
<evidence type="ECO:0000256" key="1">
    <source>
        <dbReference type="ARBA" id="ARBA00004613"/>
    </source>
</evidence>
<keyword evidence="2" id="KW-0964">Secreted</keyword>
<dbReference type="EMBL" id="JAIPUX010000035">
    <property type="protein sequence ID" value="KAH0631450.1"/>
    <property type="molecule type" value="Genomic_DNA"/>
</dbReference>
<keyword evidence="6" id="KW-1185">Reference proteome</keyword>
<evidence type="ECO:0000313" key="5">
    <source>
        <dbReference type="EMBL" id="KAH0631450.1"/>
    </source>
</evidence>
<dbReference type="InterPro" id="IPR016054">
    <property type="entry name" value="LY6_UPA_recep-like"/>
</dbReference>
<evidence type="ECO:0000259" key="4">
    <source>
        <dbReference type="Pfam" id="PF00021"/>
    </source>
</evidence>
<organism evidence="5 6">
    <name type="scientific">Phrynosoma platyrhinos</name>
    <name type="common">Desert horned lizard</name>
    <dbReference type="NCBI Taxonomy" id="52577"/>
    <lineage>
        <taxon>Eukaryota</taxon>
        <taxon>Metazoa</taxon>
        <taxon>Chordata</taxon>
        <taxon>Craniata</taxon>
        <taxon>Vertebrata</taxon>
        <taxon>Euteleostomi</taxon>
        <taxon>Lepidosauria</taxon>
        <taxon>Squamata</taxon>
        <taxon>Bifurcata</taxon>
        <taxon>Unidentata</taxon>
        <taxon>Episquamata</taxon>
        <taxon>Toxicofera</taxon>
        <taxon>Iguania</taxon>
        <taxon>Phrynosomatidae</taxon>
        <taxon>Phrynosomatinae</taxon>
        <taxon>Phrynosoma</taxon>
    </lineage>
</organism>
<proteinExistence type="predicted"/>
<dbReference type="Gene3D" id="2.10.60.10">
    <property type="entry name" value="CD59"/>
    <property type="match status" value="1"/>
</dbReference>
<dbReference type="PANTHER" id="PTHR20914:SF9">
    <property type="entry name" value="COILED, ISOFORM A"/>
    <property type="match status" value="1"/>
</dbReference>
<dbReference type="SUPFAM" id="SSF57302">
    <property type="entry name" value="Snake toxin-like"/>
    <property type="match status" value="1"/>
</dbReference>
<dbReference type="InterPro" id="IPR045860">
    <property type="entry name" value="Snake_toxin-like_sf"/>
</dbReference>
<sequence length="169" mass="18159">MILTVPSHTNFVPNGLHCPACFSLFSDNCTSQDNVSCMDLETNCFSMGSIVQSVGSNSAYAAKACIESEFCVPGFYSASALNGVHFSSNLECCHSDLCNSNELSSPLVEHLLDTVFTMAVRGCGTEDICAYKPGILEMDSDLVLINITHAECQIARTNVPEATIPNDYP</sequence>
<accession>A0ABQ7TNS9</accession>
<evidence type="ECO:0000256" key="2">
    <source>
        <dbReference type="ARBA" id="ARBA00022525"/>
    </source>
</evidence>
<keyword evidence="3" id="KW-1015">Disulfide bond</keyword>
<gene>
    <name evidence="5" type="ORF">JD844_005779</name>
</gene>
<dbReference type="InterPro" id="IPR050918">
    <property type="entry name" value="CNF-like_PLA2_Inhibitor"/>
</dbReference>
<dbReference type="Proteomes" id="UP000826234">
    <property type="component" value="Unassembled WGS sequence"/>
</dbReference>
<comment type="caution">
    <text evidence="5">The sequence shown here is derived from an EMBL/GenBank/DDBJ whole genome shotgun (WGS) entry which is preliminary data.</text>
</comment>
<dbReference type="PANTHER" id="PTHR20914">
    <property type="entry name" value="LY6/PLAUR DOMAIN-CONTAINING PROTEIN 8"/>
    <property type="match status" value="1"/>
</dbReference>
<evidence type="ECO:0000256" key="3">
    <source>
        <dbReference type="ARBA" id="ARBA00023157"/>
    </source>
</evidence>
<evidence type="ECO:0000313" key="6">
    <source>
        <dbReference type="Proteomes" id="UP000826234"/>
    </source>
</evidence>
<name>A0ABQ7TNS9_PHRPL</name>
<reference evidence="5 6" key="1">
    <citation type="journal article" date="2022" name="Gigascience">
        <title>A chromosome-level genome assembly and annotation of the desert horned lizard, Phrynosoma platyrhinos, provides insight into chromosomal rearrangements among reptiles.</title>
        <authorList>
            <person name="Koochekian N."/>
            <person name="Ascanio A."/>
            <person name="Farleigh K."/>
            <person name="Card D.C."/>
            <person name="Schield D.R."/>
            <person name="Castoe T.A."/>
            <person name="Jezkova T."/>
        </authorList>
    </citation>
    <scope>NUCLEOTIDE SEQUENCE [LARGE SCALE GENOMIC DNA]</scope>
    <source>
        <strain evidence="5">NK-2021</strain>
    </source>
</reference>
<feature type="domain" description="UPAR/Ly6" evidence="4">
    <location>
        <begin position="14"/>
        <end position="100"/>
    </location>
</feature>
<dbReference type="CDD" id="cd23572">
    <property type="entry name" value="TFP_LU_ECD_PINLYP_rpt2"/>
    <property type="match status" value="1"/>
</dbReference>
<dbReference type="Pfam" id="PF00021">
    <property type="entry name" value="UPAR_LY6"/>
    <property type="match status" value="1"/>
</dbReference>